<evidence type="ECO:0000313" key="2">
    <source>
        <dbReference type="Proteomes" id="UP001516400"/>
    </source>
</evidence>
<comment type="caution">
    <text evidence="1">The sequence shown here is derived from an EMBL/GenBank/DDBJ whole genome shotgun (WGS) entry which is preliminary data.</text>
</comment>
<dbReference type="AlphaFoldDB" id="A0ABD2NJ76"/>
<evidence type="ECO:0000313" key="1">
    <source>
        <dbReference type="EMBL" id="KAL3278823.1"/>
    </source>
</evidence>
<feature type="non-terminal residue" evidence="1">
    <location>
        <position position="144"/>
    </location>
</feature>
<sequence length="144" mass="16615">MEIHLKKQAAIYNRKQLPVSHLKNPMVKQHFTEKINEELSKIDLTPSSEVNIKWETLKTTIMAPTTDLLATIKDTNKSNILLDKNGKIILDTKGKLERWKEYIEELFEDERQQETIYGDTAKNNKAPGPDETPTKIIKLIAEDQ</sequence>
<dbReference type="EMBL" id="JABFTP020000124">
    <property type="protein sequence ID" value="KAL3278823.1"/>
    <property type="molecule type" value="Genomic_DNA"/>
</dbReference>
<protein>
    <submittedName>
        <fullName evidence="1">Uncharacterized protein</fullName>
    </submittedName>
</protein>
<reference evidence="1 2" key="1">
    <citation type="journal article" date="2021" name="BMC Biol.">
        <title>Horizontally acquired antibacterial genes associated with adaptive radiation of ladybird beetles.</title>
        <authorList>
            <person name="Li H.S."/>
            <person name="Tang X.F."/>
            <person name="Huang Y.H."/>
            <person name="Xu Z.Y."/>
            <person name="Chen M.L."/>
            <person name="Du X.Y."/>
            <person name="Qiu B.Y."/>
            <person name="Chen P.T."/>
            <person name="Zhang W."/>
            <person name="Slipinski A."/>
            <person name="Escalona H.E."/>
            <person name="Waterhouse R.M."/>
            <person name="Zwick A."/>
            <person name="Pang H."/>
        </authorList>
    </citation>
    <scope>NUCLEOTIDE SEQUENCE [LARGE SCALE GENOMIC DNA]</scope>
    <source>
        <strain evidence="1">SYSU2018</strain>
    </source>
</reference>
<name>A0ABD2NJ76_9CUCU</name>
<keyword evidence="2" id="KW-1185">Reference proteome</keyword>
<organism evidence="1 2">
    <name type="scientific">Cryptolaemus montrouzieri</name>
    <dbReference type="NCBI Taxonomy" id="559131"/>
    <lineage>
        <taxon>Eukaryota</taxon>
        <taxon>Metazoa</taxon>
        <taxon>Ecdysozoa</taxon>
        <taxon>Arthropoda</taxon>
        <taxon>Hexapoda</taxon>
        <taxon>Insecta</taxon>
        <taxon>Pterygota</taxon>
        <taxon>Neoptera</taxon>
        <taxon>Endopterygota</taxon>
        <taxon>Coleoptera</taxon>
        <taxon>Polyphaga</taxon>
        <taxon>Cucujiformia</taxon>
        <taxon>Coccinelloidea</taxon>
        <taxon>Coccinellidae</taxon>
        <taxon>Scymninae</taxon>
        <taxon>Scymnini</taxon>
        <taxon>Cryptolaemus</taxon>
    </lineage>
</organism>
<dbReference type="Proteomes" id="UP001516400">
    <property type="component" value="Unassembled WGS sequence"/>
</dbReference>
<gene>
    <name evidence="1" type="ORF">HHI36_016343</name>
</gene>
<proteinExistence type="predicted"/>
<accession>A0ABD2NJ76</accession>